<evidence type="ECO:0000313" key="2">
    <source>
        <dbReference type="Proteomes" id="UP000240481"/>
    </source>
</evidence>
<evidence type="ECO:0000313" key="1">
    <source>
        <dbReference type="EMBL" id="PSW20936.1"/>
    </source>
</evidence>
<name>A0A0J8V8C6_9GAMM</name>
<gene>
    <name evidence="1" type="ORF">C9I94_21950</name>
</gene>
<proteinExistence type="predicted"/>
<dbReference type="EMBL" id="PYLZ01000016">
    <property type="protein sequence ID" value="PSW20936.1"/>
    <property type="molecule type" value="Genomic_DNA"/>
</dbReference>
<organism evidence="1 2">
    <name type="scientific">Photobacterium swingsii</name>
    <dbReference type="NCBI Taxonomy" id="680026"/>
    <lineage>
        <taxon>Bacteria</taxon>
        <taxon>Pseudomonadati</taxon>
        <taxon>Pseudomonadota</taxon>
        <taxon>Gammaproteobacteria</taxon>
        <taxon>Vibrionales</taxon>
        <taxon>Vibrionaceae</taxon>
        <taxon>Photobacterium</taxon>
    </lineage>
</organism>
<reference evidence="1 2" key="1">
    <citation type="submission" date="2018-01" db="EMBL/GenBank/DDBJ databases">
        <title>Whole genome sequencing of Histamine producing bacteria.</title>
        <authorList>
            <person name="Butler K."/>
        </authorList>
    </citation>
    <scope>NUCLEOTIDE SEQUENCE [LARGE SCALE GENOMIC DNA]</scope>
    <source>
        <strain evidence="1 2">DSM 24669</strain>
    </source>
</reference>
<accession>A0A0J8V8C6</accession>
<comment type="caution">
    <text evidence="1">The sequence shown here is derived from an EMBL/GenBank/DDBJ whole genome shotgun (WGS) entry which is preliminary data.</text>
</comment>
<sequence>MDAGSTIVAGLLQVRPKGATQVAPALFGEGAGVIRAQYQDRQRLIDWYYKESSLGCFFCICYLSNCR</sequence>
<protein>
    <submittedName>
        <fullName evidence="1">Uncharacterized protein</fullName>
    </submittedName>
</protein>
<keyword evidence="2" id="KW-1185">Reference proteome</keyword>
<dbReference type="Proteomes" id="UP000240481">
    <property type="component" value="Unassembled WGS sequence"/>
</dbReference>
<dbReference type="AlphaFoldDB" id="A0A0J8V8C6"/>